<dbReference type="InterPro" id="IPR050832">
    <property type="entry name" value="Bact_Acetyltransf"/>
</dbReference>
<keyword evidence="5" id="KW-1185">Reference proteome</keyword>
<dbReference type="Proteomes" id="UP000295096">
    <property type="component" value="Unassembled WGS sequence"/>
</dbReference>
<dbReference type="EMBL" id="SMSJ01000104">
    <property type="protein sequence ID" value="TDH58657.1"/>
    <property type="molecule type" value="Genomic_DNA"/>
</dbReference>
<dbReference type="Pfam" id="PF00583">
    <property type="entry name" value="Acetyltransf_1"/>
    <property type="match status" value="1"/>
</dbReference>
<evidence type="ECO:0000259" key="3">
    <source>
        <dbReference type="PROSITE" id="PS51186"/>
    </source>
</evidence>
<evidence type="ECO:0000256" key="2">
    <source>
        <dbReference type="ARBA" id="ARBA00023315"/>
    </source>
</evidence>
<organism evidence="4 5">
    <name type="scientific">Dankookia rubra</name>
    <dbReference type="NCBI Taxonomy" id="1442381"/>
    <lineage>
        <taxon>Bacteria</taxon>
        <taxon>Pseudomonadati</taxon>
        <taxon>Pseudomonadota</taxon>
        <taxon>Alphaproteobacteria</taxon>
        <taxon>Acetobacterales</taxon>
        <taxon>Roseomonadaceae</taxon>
        <taxon>Dankookia</taxon>
    </lineage>
</organism>
<gene>
    <name evidence="4" type="ORF">E2C06_31410</name>
</gene>
<dbReference type="RefSeq" id="WP_133292520.1">
    <property type="nucleotide sequence ID" value="NZ_SMSJ01000104.1"/>
</dbReference>
<sequence length="153" mass="16138">MAEVVIVGAEGPSQAGIADLLAQSDAIAARLYPGGCRRPTTPEALAELGTHLLVARRGGVAVGLCIVLERGDGTAELRRMIVDERVRGQGVGAALLFAAEAEARRLGAGALLLEVGTRNTEAQILYGRAGYKAREPFPPHRALPTSTFLERRL</sequence>
<comment type="caution">
    <text evidence="4">The sequence shown here is derived from an EMBL/GenBank/DDBJ whole genome shotgun (WGS) entry which is preliminary data.</text>
</comment>
<dbReference type="AlphaFoldDB" id="A0A4R5Q939"/>
<name>A0A4R5Q939_9PROT</name>
<dbReference type="InterPro" id="IPR016181">
    <property type="entry name" value="Acyl_CoA_acyltransferase"/>
</dbReference>
<dbReference type="InterPro" id="IPR000182">
    <property type="entry name" value="GNAT_dom"/>
</dbReference>
<accession>A0A4R5Q939</accession>
<keyword evidence="2" id="KW-0012">Acyltransferase</keyword>
<dbReference type="OrthoDB" id="2436196at2"/>
<dbReference type="PANTHER" id="PTHR43877:SF2">
    <property type="entry name" value="AMINOALKYLPHOSPHONATE N-ACETYLTRANSFERASE-RELATED"/>
    <property type="match status" value="1"/>
</dbReference>
<dbReference type="CDD" id="cd04301">
    <property type="entry name" value="NAT_SF"/>
    <property type="match status" value="1"/>
</dbReference>
<protein>
    <submittedName>
        <fullName evidence="4">GNAT family N-acetyltransferase</fullName>
    </submittedName>
</protein>
<dbReference type="SUPFAM" id="SSF55729">
    <property type="entry name" value="Acyl-CoA N-acyltransferases (Nat)"/>
    <property type="match status" value="1"/>
</dbReference>
<dbReference type="Gene3D" id="3.40.630.30">
    <property type="match status" value="1"/>
</dbReference>
<dbReference type="GO" id="GO:0016747">
    <property type="term" value="F:acyltransferase activity, transferring groups other than amino-acyl groups"/>
    <property type="evidence" value="ECO:0007669"/>
    <property type="project" value="InterPro"/>
</dbReference>
<keyword evidence="1 4" id="KW-0808">Transferase</keyword>
<evidence type="ECO:0000313" key="5">
    <source>
        <dbReference type="Proteomes" id="UP000295096"/>
    </source>
</evidence>
<evidence type="ECO:0000256" key="1">
    <source>
        <dbReference type="ARBA" id="ARBA00022679"/>
    </source>
</evidence>
<proteinExistence type="predicted"/>
<reference evidence="4 5" key="1">
    <citation type="journal article" date="2016" name="J. Microbiol.">
        <title>Dankookia rubra gen. nov., sp. nov., an alphaproteobacterium isolated from sediment of a shallow stream.</title>
        <authorList>
            <person name="Kim W.H."/>
            <person name="Kim D.H."/>
            <person name="Kang K."/>
            <person name="Ahn T.Y."/>
        </authorList>
    </citation>
    <scope>NUCLEOTIDE SEQUENCE [LARGE SCALE GENOMIC DNA]</scope>
    <source>
        <strain evidence="4 5">JCM30602</strain>
    </source>
</reference>
<dbReference type="PANTHER" id="PTHR43877">
    <property type="entry name" value="AMINOALKYLPHOSPHONATE N-ACETYLTRANSFERASE-RELATED-RELATED"/>
    <property type="match status" value="1"/>
</dbReference>
<dbReference type="PROSITE" id="PS51186">
    <property type="entry name" value="GNAT"/>
    <property type="match status" value="1"/>
</dbReference>
<evidence type="ECO:0000313" key="4">
    <source>
        <dbReference type="EMBL" id="TDH58657.1"/>
    </source>
</evidence>
<feature type="domain" description="N-acetyltransferase" evidence="3">
    <location>
        <begin position="4"/>
        <end position="150"/>
    </location>
</feature>